<protein>
    <submittedName>
        <fullName evidence="1">Uncharacterized protein</fullName>
    </submittedName>
</protein>
<organism evidence="1">
    <name type="scientific">marine sediment metagenome</name>
    <dbReference type="NCBI Taxonomy" id="412755"/>
    <lineage>
        <taxon>unclassified sequences</taxon>
        <taxon>metagenomes</taxon>
        <taxon>ecological metagenomes</taxon>
    </lineage>
</organism>
<dbReference type="AlphaFoldDB" id="A0A0F9PE00"/>
<reference evidence="1" key="1">
    <citation type="journal article" date="2015" name="Nature">
        <title>Complex archaea that bridge the gap between prokaryotes and eukaryotes.</title>
        <authorList>
            <person name="Spang A."/>
            <person name="Saw J.H."/>
            <person name="Jorgensen S.L."/>
            <person name="Zaremba-Niedzwiedzka K."/>
            <person name="Martijn J."/>
            <person name="Lind A.E."/>
            <person name="van Eijk R."/>
            <person name="Schleper C."/>
            <person name="Guy L."/>
            <person name="Ettema T.J."/>
        </authorList>
    </citation>
    <scope>NUCLEOTIDE SEQUENCE</scope>
</reference>
<comment type="caution">
    <text evidence="1">The sequence shown here is derived from an EMBL/GenBank/DDBJ whole genome shotgun (WGS) entry which is preliminary data.</text>
</comment>
<accession>A0A0F9PE00</accession>
<name>A0A0F9PE00_9ZZZZ</name>
<sequence length="82" mass="8928">MAKKTLPSDPKLRFKEQATSRVNTAIYQIDLVGKLASSSNSYTEEQILAIEKALGNAAVAAVKTLRDYLKGVRPSQSTGFKL</sequence>
<evidence type="ECO:0000313" key="1">
    <source>
        <dbReference type="EMBL" id="KKN30040.1"/>
    </source>
</evidence>
<gene>
    <name evidence="1" type="ORF">LCGC14_0838130</name>
</gene>
<proteinExistence type="predicted"/>
<dbReference type="EMBL" id="LAZR01002440">
    <property type="protein sequence ID" value="KKN30040.1"/>
    <property type="molecule type" value="Genomic_DNA"/>
</dbReference>